<dbReference type="Pfam" id="PF00501">
    <property type="entry name" value="AMP-binding"/>
    <property type="match status" value="1"/>
</dbReference>
<comment type="caution">
    <text evidence="2">The sequence shown here is derived from an EMBL/GenBank/DDBJ whole genome shotgun (WGS) entry which is preliminary data.</text>
</comment>
<dbReference type="GO" id="GO:0016874">
    <property type="term" value="F:ligase activity"/>
    <property type="evidence" value="ECO:0007669"/>
    <property type="project" value="UniProtKB-KW"/>
</dbReference>
<dbReference type="PANTHER" id="PTHR43767">
    <property type="entry name" value="LONG-CHAIN-FATTY-ACID--COA LIGASE"/>
    <property type="match status" value="1"/>
</dbReference>
<dbReference type="PROSITE" id="PS00455">
    <property type="entry name" value="AMP_BINDING"/>
    <property type="match status" value="1"/>
</dbReference>
<feature type="domain" description="AMP-dependent synthetase/ligase" evidence="1">
    <location>
        <begin position="27"/>
        <end position="416"/>
    </location>
</feature>
<keyword evidence="2" id="KW-0436">Ligase</keyword>
<proteinExistence type="predicted"/>
<dbReference type="InterPro" id="IPR020845">
    <property type="entry name" value="AMP-binding_CS"/>
</dbReference>
<accession>A0AA41R3B5</accession>
<name>A0AA41R3B5_9BACT</name>
<dbReference type="PANTHER" id="PTHR43767:SF1">
    <property type="entry name" value="NONRIBOSOMAL PEPTIDE SYNTHASE PES1 (EUROFUNG)-RELATED"/>
    <property type="match status" value="1"/>
</dbReference>
<evidence type="ECO:0000259" key="1">
    <source>
        <dbReference type="Pfam" id="PF00501"/>
    </source>
</evidence>
<dbReference type="NCBIfam" id="NF006754">
    <property type="entry name" value="PRK09274.1"/>
    <property type="match status" value="1"/>
</dbReference>
<dbReference type="Proteomes" id="UP001165427">
    <property type="component" value="Unassembled WGS sequence"/>
</dbReference>
<protein>
    <submittedName>
        <fullName evidence="2">Fatty acid CoA ligase family protein</fullName>
    </submittedName>
</protein>
<dbReference type="AlphaFoldDB" id="A0AA41R3B5"/>
<dbReference type="SUPFAM" id="SSF56801">
    <property type="entry name" value="Acetyl-CoA synthetase-like"/>
    <property type="match status" value="1"/>
</dbReference>
<dbReference type="EMBL" id="JALJRB010000012">
    <property type="protein sequence ID" value="MCJ8501262.1"/>
    <property type="molecule type" value="Genomic_DNA"/>
</dbReference>
<organism evidence="2 3">
    <name type="scientific">Desulfatitalea alkaliphila</name>
    <dbReference type="NCBI Taxonomy" id="2929485"/>
    <lineage>
        <taxon>Bacteria</taxon>
        <taxon>Pseudomonadati</taxon>
        <taxon>Thermodesulfobacteriota</taxon>
        <taxon>Desulfobacteria</taxon>
        <taxon>Desulfobacterales</taxon>
        <taxon>Desulfosarcinaceae</taxon>
        <taxon>Desulfatitalea</taxon>
    </lineage>
</organism>
<evidence type="ECO:0000313" key="2">
    <source>
        <dbReference type="EMBL" id="MCJ8501262.1"/>
    </source>
</evidence>
<keyword evidence="3" id="KW-1185">Reference proteome</keyword>
<evidence type="ECO:0000313" key="3">
    <source>
        <dbReference type="Proteomes" id="UP001165427"/>
    </source>
</evidence>
<gene>
    <name evidence="2" type="ORF">MRX98_11815</name>
</gene>
<dbReference type="RefSeq" id="WP_246908156.1">
    <property type="nucleotide sequence ID" value="NZ_JALJRB010000012.1"/>
</dbReference>
<reference evidence="2" key="1">
    <citation type="submission" date="2022-04" db="EMBL/GenBank/DDBJ databases">
        <title>Desulfatitalea alkaliphila sp. nov., a novel anaerobic sulfate-reducing bacterium isolated from terrestrial mud volcano, Taman Peninsula, Russia.</title>
        <authorList>
            <person name="Khomyakova M.A."/>
            <person name="Merkel A.Y."/>
            <person name="Slobodkin A.I."/>
        </authorList>
    </citation>
    <scope>NUCLEOTIDE SEQUENCE</scope>
    <source>
        <strain evidence="2">M08but</strain>
    </source>
</reference>
<dbReference type="InterPro" id="IPR000873">
    <property type="entry name" value="AMP-dep_synth/lig_dom"/>
</dbReference>
<dbReference type="Gene3D" id="3.40.50.12780">
    <property type="entry name" value="N-terminal domain of ligase-like"/>
    <property type="match status" value="1"/>
</dbReference>
<sequence>MHTYFEIEPDVTTPVAETTVNVALRLKEMARRQPYRRAVVFPAARDANGRVAYSHLTFRQLDRESDCFARGLASVGIGRGTRTILMVRPSLELFALTYAMLKVGAVFVMVDPGMGVRRMLACLRESRAQAMIGVSAAHALRTLAPRYFKGVKTAVTIGRRWFWRGPTLKEIRPLPWQPFPVADTDPDEMAAILFTTGSTGAAKGAVYTHGTFDAQVRLIRDRFDITPDDIDLPTFPLFSLFDAALGMTAVIPDMDPTRPADVDPRKVVEAVVNQGVTNMFASPALLNTVGRFGEENGIKLPSLKRVISAGAPAAPANIARFAGMLDEGAEIHTGYGATEAMPVSSFGSKEILGETAARTAQGFGICVGRPIQELDVRIIRISDEPIQEWSDDLEVAEDGEIGEIVVRGAIVTRRYFQRPRQDALSKIRQGEDIWHRMGDLGWMDRKGRIWFCGRKSHRVITPHGTLFTIPCEAIFNNHPAVFRSALVGLGQPPRQRPVICIELEPDHRKDDPEKLHRELMALGAGHVLTEKIETLLFHPAFPVDIRHNSKIFREKLAEWAERKVG</sequence>
<dbReference type="InterPro" id="IPR042099">
    <property type="entry name" value="ANL_N_sf"/>
</dbReference>
<dbReference type="InterPro" id="IPR050237">
    <property type="entry name" value="ATP-dep_AMP-bd_enzyme"/>
</dbReference>